<feature type="compositionally biased region" description="Polar residues" evidence="1">
    <location>
        <begin position="185"/>
        <end position="197"/>
    </location>
</feature>
<dbReference type="Proteomes" id="UP000298327">
    <property type="component" value="Unassembled WGS sequence"/>
</dbReference>
<reference evidence="2 3" key="1">
    <citation type="submission" date="2019-02" db="EMBL/GenBank/DDBJ databases">
        <title>Genome sequencing of the rare red list fungi Dentipellis fragilis.</title>
        <authorList>
            <person name="Buettner E."/>
            <person name="Kellner H."/>
        </authorList>
    </citation>
    <scope>NUCLEOTIDE SEQUENCE [LARGE SCALE GENOMIC DNA]</scope>
    <source>
        <strain evidence="2 3">DSM 105465</strain>
    </source>
</reference>
<comment type="caution">
    <text evidence="2">The sequence shown here is derived from an EMBL/GenBank/DDBJ whole genome shotgun (WGS) entry which is preliminary data.</text>
</comment>
<feature type="region of interest" description="Disordered" evidence="1">
    <location>
        <begin position="226"/>
        <end position="265"/>
    </location>
</feature>
<feature type="region of interest" description="Disordered" evidence="1">
    <location>
        <begin position="135"/>
        <end position="197"/>
    </location>
</feature>
<gene>
    <name evidence="2" type="ORF">EVG20_g741</name>
</gene>
<proteinExistence type="predicted"/>
<protein>
    <submittedName>
        <fullName evidence="2">Uncharacterized protein</fullName>
    </submittedName>
</protein>
<keyword evidence="3" id="KW-1185">Reference proteome</keyword>
<feature type="compositionally biased region" description="Low complexity" evidence="1">
    <location>
        <begin position="166"/>
        <end position="184"/>
    </location>
</feature>
<evidence type="ECO:0000256" key="1">
    <source>
        <dbReference type="SAM" id="MobiDB-lite"/>
    </source>
</evidence>
<sequence>MLYLSVDSAQRTVGGSESVLSEAPTVSQPILGGRIAWLWRSDLRKSKLTGPAARRLPPTAVPPVLSPVGYPTPLLCCSINGLSCTISTNDKPDETHEVCCAKRYAHAAQWKGVATPFYPPVRTGRLIATHPSSLDTTISLNTSPSTTSSTMPQTQLDNLVYFPQTKSSSRSSSTKPSASKVSDSTATLVSPSAPKSQSKPGFFNAFLQKSKHPYTYTHDSTLTLDAKQQKVSSSRPSSSSTQDPDLVFGQLAAKYGQGVPSKSSK</sequence>
<name>A0A4Y9ZCF8_9AGAM</name>
<feature type="compositionally biased region" description="Low complexity" evidence="1">
    <location>
        <begin position="136"/>
        <end position="150"/>
    </location>
</feature>
<evidence type="ECO:0000313" key="3">
    <source>
        <dbReference type="Proteomes" id="UP000298327"/>
    </source>
</evidence>
<accession>A0A4Y9ZCF8</accession>
<organism evidence="2 3">
    <name type="scientific">Dentipellis fragilis</name>
    <dbReference type="NCBI Taxonomy" id="205917"/>
    <lineage>
        <taxon>Eukaryota</taxon>
        <taxon>Fungi</taxon>
        <taxon>Dikarya</taxon>
        <taxon>Basidiomycota</taxon>
        <taxon>Agaricomycotina</taxon>
        <taxon>Agaricomycetes</taxon>
        <taxon>Russulales</taxon>
        <taxon>Hericiaceae</taxon>
        <taxon>Dentipellis</taxon>
    </lineage>
</organism>
<dbReference type="EMBL" id="SEOQ01000020">
    <property type="protein sequence ID" value="TFY72262.1"/>
    <property type="molecule type" value="Genomic_DNA"/>
</dbReference>
<dbReference type="AlphaFoldDB" id="A0A4Y9ZCF8"/>
<evidence type="ECO:0000313" key="2">
    <source>
        <dbReference type="EMBL" id="TFY72262.1"/>
    </source>
</evidence>